<sequence>MVLLPTMRAGKRDSQDSARRPSAEVRTDHAAGSPAKARMLWREGFTPLEMANSSMNAKEMKRQEVIFEIIHTEADYVRDLSLIVDVLMGPLHSLRIVPPEQVDLIFGNVGEILALHEEINAAFMERQRQQYPVVWDIADVLLPFVAGFRVYARYICNQDRALALVGELKSECNNFAVFWKERQKRPECRGLPMESFLALPFQRLLKYPLLLRTLLDSTEGWSQQYANGTAVAEQVDGWIAKIQDAQTKLDSFACIDALSRAVVGVDWAPLLGAEHRLAHSGPVRATLRSATGGLAPEQPATMWLFDTFAIIAAGDSAAGRGFMPAPNTRYTAVLRPSRIVEVLELAQYKGTPAAHLRVVPADAPSQTVSVVLGFASRADYTLWRSKLDEHVRHTLELDPGLSADILADAIARARIVDSEPTQCAGVVRSPLDSGLPSANASTCDIPTITVRDVYVQFPEPHRRGKLRRGWDMLRSKTEDITGNGIKHQLRKYGGGGKRRATESPKPSAPRRLPRATPKQGSPLARPKPASGMISTPIVPPSPSFVHIPRTAGPSAANGGHESSAFVPPRRPLAHSGMGTHHPHRHESRASVTSVATTEVTSPMSMQHQLLLSSLEFGSAAMACAAGAPQSMSARTSFTGRTLSNAPGAATPADPDESDLEFSDSEVSAMFPEHAAERSGSTLFSPPYASQSQLVSPPRMPALPSKPLPIPPALPPASRSTRSGFSSRKPGPVFEIGSARLTYGTPKLPATIAPSARGSRDRTGSMPLFYDPADGAPAPGDRWQTAFREPARGWSIADADSPSSANSTESFCIISPGEPRQSSDRHGRTQTFA</sequence>
<evidence type="ECO:0000256" key="1">
    <source>
        <dbReference type="ARBA" id="ARBA00004496"/>
    </source>
</evidence>
<dbReference type="InterPro" id="IPR051480">
    <property type="entry name" value="Endocytic_GEF_Adapter"/>
</dbReference>
<dbReference type="PROSITE" id="PS50010">
    <property type="entry name" value="DH_2"/>
    <property type="match status" value="1"/>
</dbReference>
<feature type="domain" description="DH" evidence="4">
    <location>
        <begin position="61"/>
        <end position="245"/>
    </location>
</feature>
<dbReference type="PANTHER" id="PTHR46006">
    <property type="entry name" value="RHO GUANINE NUCLEOTIDE EXCHANGE FACTOR AT 64C, ISOFORM A"/>
    <property type="match status" value="1"/>
</dbReference>
<comment type="subcellular location">
    <subcellularLocation>
        <location evidence="1">Cytoplasm</location>
    </subcellularLocation>
</comment>
<name>A0A9W7YFA0_9FUNG</name>
<dbReference type="CDD" id="cd00160">
    <property type="entry name" value="RhoGEF"/>
    <property type="match status" value="1"/>
</dbReference>
<dbReference type="EMBL" id="JANBOI010000366">
    <property type="protein sequence ID" value="KAJ1731110.1"/>
    <property type="molecule type" value="Genomic_DNA"/>
</dbReference>
<feature type="compositionally biased region" description="Polar residues" evidence="3">
    <location>
        <begin position="678"/>
        <end position="694"/>
    </location>
</feature>
<evidence type="ECO:0000256" key="2">
    <source>
        <dbReference type="ARBA" id="ARBA00022490"/>
    </source>
</evidence>
<feature type="region of interest" description="Disordered" evidence="3">
    <location>
        <begin position="548"/>
        <end position="591"/>
    </location>
</feature>
<dbReference type="Proteomes" id="UP001143981">
    <property type="component" value="Unassembled WGS sequence"/>
</dbReference>
<feature type="region of interest" description="Disordered" evidence="3">
    <location>
        <begin position="1"/>
        <end position="33"/>
    </location>
</feature>
<feature type="compositionally biased region" description="Basic and acidic residues" evidence="3">
    <location>
        <begin position="10"/>
        <end position="29"/>
    </location>
</feature>
<dbReference type="OrthoDB" id="1716625at2759"/>
<gene>
    <name evidence="5" type="ORF">LPJ61_002694</name>
</gene>
<accession>A0A9W7YFA0</accession>
<organism evidence="5 6">
    <name type="scientific">Coemansia biformis</name>
    <dbReference type="NCBI Taxonomy" id="1286918"/>
    <lineage>
        <taxon>Eukaryota</taxon>
        <taxon>Fungi</taxon>
        <taxon>Fungi incertae sedis</taxon>
        <taxon>Zoopagomycota</taxon>
        <taxon>Kickxellomycotina</taxon>
        <taxon>Kickxellomycetes</taxon>
        <taxon>Kickxellales</taxon>
        <taxon>Kickxellaceae</taxon>
        <taxon>Coemansia</taxon>
    </lineage>
</organism>
<evidence type="ECO:0000313" key="5">
    <source>
        <dbReference type="EMBL" id="KAJ1731110.1"/>
    </source>
</evidence>
<feature type="region of interest" description="Disordered" evidence="3">
    <location>
        <begin position="479"/>
        <end position="535"/>
    </location>
</feature>
<protein>
    <recommendedName>
        <fullName evidence="4">DH domain-containing protein</fullName>
    </recommendedName>
</protein>
<dbReference type="Gene3D" id="1.20.900.10">
    <property type="entry name" value="Dbl homology (DH) domain"/>
    <property type="match status" value="1"/>
</dbReference>
<dbReference type="Pfam" id="PF00621">
    <property type="entry name" value="RhoGEF"/>
    <property type="match status" value="1"/>
</dbReference>
<comment type="caution">
    <text evidence="5">The sequence shown here is derived from an EMBL/GenBank/DDBJ whole genome shotgun (WGS) entry which is preliminary data.</text>
</comment>
<dbReference type="AlphaFoldDB" id="A0A9W7YFA0"/>
<feature type="compositionally biased region" description="Polar residues" evidence="3">
    <location>
        <begin position="800"/>
        <end position="809"/>
    </location>
</feature>
<evidence type="ECO:0000259" key="4">
    <source>
        <dbReference type="PROSITE" id="PS50010"/>
    </source>
</evidence>
<dbReference type="GO" id="GO:0005737">
    <property type="term" value="C:cytoplasm"/>
    <property type="evidence" value="ECO:0007669"/>
    <property type="project" value="UniProtKB-SubCell"/>
</dbReference>
<reference evidence="5" key="1">
    <citation type="submission" date="2022-07" db="EMBL/GenBank/DDBJ databases">
        <title>Phylogenomic reconstructions and comparative analyses of Kickxellomycotina fungi.</title>
        <authorList>
            <person name="Reynolds N.K."/>
            <person name="Stajich J.E."/>
            <person name="Barry K."/>
            <person name="Grigoriev I.V."/>
            <person name="Crous P."/>
            <person name="Smith M.E."/>
        </authorList>
    </citation>
    <scope>NUCLEOTIDE SEQUENCE</scope>
    <source>
        <strain evidence="5">BCRC 34381</strain>
    </source>
</reference>
<evidence type="ECO:0000256" key="3">
    <source>
        <dbReference type="SAM" id="MobiDB-lite"/>
    </source>
</evidence>
<dbReference type="PANTHER" id="PTHR46006:SF6">
    <property type="entry name" value="INTERSECTIN-2 ISOFORM X1"/>
    <property type="match status" value="1"/>
</dbReference>
<dbReference type="SUPFAM" id="SSF48065">
    <property type="entry name" value="DBL homology domain (DH-domain)"/>
    <property type="match status" value="1"/>
</dbReference>
<dbReference type="GO" id="GO:0005085">
    <property type="term" value="F:guanyl-nucleotide exchange factor activity"/>
    <property type="evidence" value="ECO:0007669"/>
    <property type="project" value="InterPro"/>
</dbReference>
<dbReference type="GO" id="GO:0035025">
    <property type="term" value="P:positive regulation of Rho protein signal transduction"/>
    <property type="evidence" value="ECO:0007669"/>
    <property type="project" value="TreeGrafter"/>
</dbReference>
<keyword evidence="6" id="KW-1185">Reference proteome</keyword>
<proteinExistence type="predicted"/>
<evidence type="ECO:0000313" key="6">
    <source>
        <dbReference type="Proteomes" id="UP001143981"/>
    </source>
</evidence>
<feature type="region of interest" description="Disordered" evidence="3">
    <location>
        <begin position="747"/>
        <end position="832"/>
    </location>
</feature>
<dbReference type="SMART" id="SM00325">
    <property type="entry name" value="RhoGEF"/>
    <property type="match status" value="1"/>
</dbReference>
<dbReference type="InterPro" id="IPR000219">
    <property type="entry name" value="DH_dom"/>
</dbReference>
<keyword evidence="2" id="KW-0963">Cytoplasm</keyword>
<feature type="region of interest" description="Disordered" evidence="3">
    <location>
        <begin position="636"/>
        <end position="659"/>
    </location>
</feature>
<dbReference type="InterPro" id="IPR035899">
    <property type="entry name" value="DBL_dom_sf"/>
</dbReference>
<feature type="region of interest" description="Disordered" evidence="3">
    <location>
        <begin position="678"/>
        <end position="701"/>
    </location>
</feature>